<gene>
    <name evidence="3" type="ORF">METZ01_LOCUS72858</name>
</gene>
<dbReference type="PANTHER" id="PTHR13847">
    <property type="entry name" value="SARCOSINE DEHYDROGENASE-RELATED"/>
    <property type="match status" value="1"/>
</dbReference>
<feature type="domain" description="FAD dependent oxidoreductase" evidence="2">
    <location>
        <begin position="7"/>
        <end position="352"/>
    </location>
</feature>
<dbReference type="Gene3D" id="3.50.50.60">
    <property type="entry name" value="FAD/NAD(P)-binding domain"/>
    <property type="match status" value="1"/>
</dbReference>
<dbReference type="SUPFAM" id="SSF51905">
    <property type="entry name" value="FAD/NAD(P)-binding domain"/>
    <property type="match status" value="1"/>
</dbReference>
<evidence type="ECO:0000259" key="2">
    <source>
        <dbReference type="Pfam" id="PF01266"/>
    </source>
</evidence>
<sequence>MSDSSEVVIVGGGVMGCSIQHGLAEKGVTDSLLLEQNGLASGSTSRSQAILRMHYSNEVTARLAWESLKIFKEFEELIGNPSGYTKTGYLLIVSGEDTQPMRENVAMQKNIGINTTEVFQEDLSSLCDMVATYENESYSWEPDSGYADPYLVTTGYASRSRDLGARIEASTKVLSINVERGRVKGVVTDKGVVSSDTVIVATGPWSGPLLKSVDAGIDLATVRHQVVLLKHSNALRSTHPIIGDVTLDLSARPDVGGLTMIGVGEDESAGPDSFNQGVDMPVVEKTMANMIRRVPAMETAQFIGGWSGLFTTTPDWHPVLDRIDGIEGLYCAVGFSGHGFKLSPMIGKVMSEIVVDGKSTSVDVSRLNASRFKTGNLLGSNYRMQVLA</sequence>
<dbReference type="AlphaFoldDB" id="A0A381TVZ2"/>
<dbReference type="GO" id="GO:0005737">
    <property type="term" value="C:cytoplasm"/>
    <property type="evidence" value="ECO:0007669"/>
    <property type="project" value="TreeGrafter"/>
</dbReference>
<accession>A0A381TVZ2</accession>
<evidence type="ECO:0000256" key="1">
    <source>
        <dbReference type="ARBA" id="ARBA00023002"/>
    </source>
</evidence>
<organism evidence="3">
    <name type="scientific">marine metagenome</name>
    <dbReference type="NCBI Taxonomy" id="408172"/>
    <lineage>
        <taxon>unclassified sequences</taxon>
        <taxon>metagenomes</taxon>
        <taxon>ecological metagenomes</taxon>
    </lineage>
</organism>
<reference evidence="3" key="1">
    <citation type="submission" date="2018-05" db="EMBL/GenBank/DDBJ databases">
        <authorList>
            <person name="Lanie J.A."/>
            <person name="Ng W.-L."/>
            <person name="Kazmierczak K.M."/>
            <person name="Andrzejewski T.M."/>
            <person name="Davidsen T.M."/>
            <person name="Wayne K.J."/>
            <person name="Tettelin H."/>
            <person name="Glass J.I."/>
            <person name="Rusch D."/>
            <person name="Podicherti R."/>
            <person name="Tsui H.-C.T."/>
            <person name="Winkler M.E."/>
        </authorList>
    </citation>
    <scope>NUCLEOTIDE SEQUENCE</scope>
</reference>
<dbReference type="InterPro" id="IPR006076">
    <property type="entry name" value="FAD-dep_OxRdtase"/>
</dbReference>
<dbReference type="Pfam" id="PF01266">
    <property type="entry name" value="DAO"/>
    <property type="match status" value="1"/>
</dbReference>
<protein>
    <recommendedName>
        <fullName evidence="2">FAD dependent oxidoreductase domain-containing protein</fullName>
    </recommendedName>
</protein>
<dbReference type="EMBL" id="UINC01005236">
    <property type="protein sequence ID" value="SVA20004.1"/>
    <property type="molecule type" value="Genomic_DNA"/>
</dbReference>
<dbReference type="GO" id="GO:0016491">
    <property type="term" value="F:oxidoreductase activity"/>
    <property type="evidence" value="ECO:0007669"/>
    <property type="project" value="UniProtKB-KW"/>
</dbReference>
<keyword evidence="1" id="KW-0560">Oxidoreductase</keyword>
<dbReference type="InterPro" id="IPR036188">
    <property type="entry name" value="FAD/NAD-bd_sf"/>
</dbReference>
<name>A0A381TVZ2_9ZZZZ</name>
<dbReference type="Gene3D" id="3.30.9.10">
    <property type="entry name" value="D-Amino Acid Oxidase, subunit A, domain 2"/>
    <property type="match status" value="1"/>
</dbReference>
<dbReference type="PANTHER" id="PTHR13847:SF287">
    <property type="entry name" value="FAD-DEPENDENT OXIDOREDUCTASE DOMAIN-CONTAINING PROTEIN 1"/>
    <property type="match status" value="1"/>
</dbReference>
<proteinExistence type="predicted"/>
<evidence type="ECO:0000313" key="3">
    <source>
        <dbReference type="EMBL" id="SVA20004.1"/>
    </source>
</evidence>